<dbReference type="EMBL" id="BJUV01000003">
    <property type="protein sequence ID" value="GEK82090.1"/>
    <property type="molecule type" value="Genomic_DNA"/>
</dbReference>
<gene>
    <name evidence="1" type="primary">galM</name>
    <name evidence="2" type="ORF">FB463_002184</name>
    <name evidence="1" type="ORF">FFA01_03990</name>
</gene>
<dbReference type="Gene3D" id="2.70.98.10">
    <property type="match status" value="1"/>
</dbReference>
<dbReference type="GO" id="GO:0030246">
    <property type="term" value="F:carbohydrate binding"/>
    <property type="evidence" value="ECO:0007669"/>
    <property type="project" value="InterPro"/>
</dbReference>
<protein>
    <submittedName>
        <fullName evidence="2">Aldose 1-epimerase</fullName>
        <ecNumber evidence="2">5.1.3.3</ecNumber>
    </submittedName>
</protein>
<dbReference type="EMBL" id="JACGWW010000002">
    <property type="protein sequence ID" value="MBA8813935.1"/>
    <property type="molecule type" value="Genomic_DNA"/>
</dbReference>
<name>A0A7W3JJE8_9MICO</name>
<dbReference type="InterPro" id="IPR037480">
    <property type="entry name" value="YihR-like"/>
</dbReference>
<dbReference type="Proteomes" id="UP000321154">
    <property type="component" value="Unassembled WGS sequence"/>
</dbReference>
<organism evidence="2 4">
    <name type="scientific">Frigoribacterium faeni</name>
    <dbReference type="NCBI Taxonomy" id="145483"/>
    <lineage>
        <taxon>Bacteria</taxon>
        <taxon>Bacillati</taxon>
        <taxon>Actinomycetota</taxon>
        <taxon>Actinomycetes</taxon>
        <taxon>Micrococcales</taxon>
        <taxon>Microbacteriaceae</taxon>
        <taxon>Frigoribacterium</taxon>
    </lineage>
</organism>
<dbReference type="InterPro" id="IPR008183">
    <property type="entry name" value="Aldose_1/G6P_1-epimerase"/>
</dbReference>
<sequence length="310" mass="33342">MTAAPTGSQFHLELDADGRRVTAIVTEVAAGIRALEVDGAALTETFAEHETPPSACGITLFPWPNRVDGGRWTLDGVEQQLDLTEPAKGNASHGLLRYTAYRPIVVEPHAVTLGATVFPQHGWPFQLATTVRHELVADGMVVTHTVENVGRGRAPFAVGSHPFLRVGDHDPATLRVTLDAATRFEVDERSIPTGTAPVAGTDVDLRGGPLVGDLDLDTGYRDVVADEHGVRRTRLTAPDGWSTELWQDASFGYVQVFTPRNFPRDGVEGLAVAAEPMTAPANALATGEGLVWLDEGESWTAAWGIRRTRD</sequence>
<dbReference type="GO" id="GO:0004034">
    <property type="term" value="F:aldose 1-epimerase activity"/>
    <property type="evidence" value="ECO:0007669"/>
    <property type="project" value="UniProtKB-EC"/>
</dbReference>
<dbReference type="AlphaFoldDB" id="A0A7W3JJE8"/>
<dbReference type="RefSeq" id="WP_146852461.1">
    <property type="nucleotide sequence ID" value="NZ_BAAAHR010000003.1"/>
</dbReference>
<dbReference type="OrthoDB" id="4739604at2"/>
<evidence type="ECO:0000313" key="3">
    <source>
        <dbReference type="Proteomes" id="UP000321154"/>
    </source>
</evidence>
<evidence type="ECO:0000313" key="1">
    <source>
        <dbReference type="EMBL" id="GEK82090.1"/>
    </source>
</evidence>
<dbReference type="GO" id="GO:0005975">
    <property type="term" value="P:carbohydrate metabolic process"/>
    <property type="evidence" value="ECO:0007669"/>
    <property type="project" value="InterPro"/>
</dbReference>
<reference evidence="2 4" key="2">
    <citation type="submission" date="2020-07" db="EMBL/GenBank/DDBJ databases">
        <title>Sequencing the genomes of 1000 actinobacteria strains.</title>
        <authorList>
            <person name="Klenk H.-P."/>
        </authorList>
    </citation>
    <scope>NUCLEOTIDE SEQUENCE [LARGE SCALE GENOMIC DNA]</scope>
    <source>
        <strain evidence="2 4">DSM 10309</strain>
    </source>
</reference>
<dbReference type="SUPFAM" id="SSF74650">
    <property type="entry name" value="Galactose mutarotase-like"/>
    <property type="match status" value="1"/>
</dbReference>
<dbReference type="InterPro" id="IPR011013">
    <property type="entry name" value="Gal_mutarotase_sf_dom"/>
</dbReference>
<dbReference type="InterPro" id="IPR014718">
    <property type="entry name" value="GH-type_carb-bd"/>
</dbReference>
<keyword evidence="3" id="KW-1185">Reference proteome</keyword>
<proteinExistence type="predicted"/>
<evidence type="ECO:0000313" key="4">
    <source>
        <dbReference type="Proteomes" id="UP000522688"/>
    </source>
</evidence>
<dbReference type="Proteomes" id="UP000522688">
    <property type="component" value="Unassembled WGS sequence"/>
</dbReference>
<comment type="caution">
    <text evidence="2">The sequence shown here is derived from an EMBL/GenBank/DDBJ whole genome shotgun (WGS) entry which is preliminary data.</text>
</comment>
<dbReference type="EC" id="5.1.3.3" evidence="2"/>
<keyword evidence="2" id="KW-0413">Isomerase</keyword>
<reference evidence="1 3" key="1">
    <citation type="submission" date="2019-07" db="EMBL/GenBank/DDBJ databases">
        <title>Whole genome shotgun sequence of Frigoribacterium faeni NBRC 103066.</title>
        <authorList>
            <person name="Hosoyama A."/>
            <person name="Uohara A."/>
            <person name="Ohji S."/>
            <person name="Ichikawa N."/>
        </authorList>
    </citation>
    <scope>NUCLEOTIDE SEQUENCE [LARGE SCALE GENOMIC DNA]</scope>
    <source>
        <strain evidence="1 3">NBRC 103066</strain>
    </source>
</reference>
<dbReference type="CDD" id="cd09022">
    <property type="entry name" value="Aldose_epim_Ec_YihR"/>
    <property type="match status" value="1"/>
</dbReference>
<dbReference type="Pfam" id="PF01263">
    <property type="entry name" value="Aldose_epim"/>
    <property type="match status" value="1"/>
</dbReference>
<accession>A0A7W3JJE8</accession>
<evidence type="ECO:0000313" key="2">
    <source>
        <dbReference type="EMBL" id="MBA8813935.1"/>
    </source>
</evidence>